<accession>A0A979FX01</accession>
<dbReference type="InterPro" id="IPR005031">
    <property type="entry name" value="COQ10_START"/>
</dbReference>
<protein>
    <submittedName>
        <fullName evidence="6">Coenzyme Q-binding protein COQ10 homolog B, mitochondrial-like isoform X1</fullName>
    </submittedName>
</protein>
<dbReference type="Pfam" id="PF03364">
    <property type="entry name" value="Polyketide_cyc"/>
    <property type="match status" value="1"/>
</dbReference>
<dbReference type="GO" id="GO:0045333">
    <property type="term" value="P:cellular respiration"/>
    <property type="evidence" value="ECO:0007669"/>
    <property type="project" value="InterPro"/>
</dbReference>
<dbReference type="GO" id="GO:0048039">
    <property type="term" value="F:ubiquinone binding"/>
    <property type="evidence" value="ECO:0007669"/>
    <property type="project" value="InterPro"/>
</dbReference>
<proteinExistence type="inferred from homology"/>
<evidence type="ECO:0000256" key="1">
    <source>
        <dbReference type="ARBA" id="ARBA00006885"/>
    </source>
</evidence>
<comment type="function">
    <text evidence="3">Required for the function of coenzyme Q in the respiratory chain. May serve as a chaperone or may be involved in the transport of Q6 from its site of synthesis to the catalytic sites of the respiratory complexes.</text>
</comment>
<dbReference type="SUPFAM" id="SSF55961">
    <property type="entry name" value="Bet v1-like"/>
    <property type="match status" value="1"/>
</dbReference>
<gene>
    <name evidence="6" type="primary">LOC108669827</name>
</gene>
<organism evidence="5 6">
    <name type="scientific">Hyalella azteca</name>
    <name type="common">Amphipod</name>
    <dbReference type="NCBI Taxonomy" id="294128"/>
    <lineage>
        <taxon>Eukaryota</taxon>
        <taxon>Metazoa</taxon>
        <taxon>Ecdysozoa</taxon>
        <taxon>Arthropoda</taxon>
        <taxon>Crustacea</taxon>
        <taxon>Multicrustacea</taxon>
        <taxon>Malacostraca</taxon>
        <taxon>Eumalacostraca</taxon>
        <taxon>Peracarida</taxon>
        <taxon>Amphipoda</taxon>
        <taxon>Senticaudata</taxon>
        <taxon>Talitrida</taxon>
        <taxon>Talitroidea</taxon>
        <taxon>Hyalellidae</taxon>
        <taxon>Hyalella</taxon>
    </lineage>
</organism>
<keyword evidence="5" id="KW-1185">Reference proteome</keyword>
<dbReference type="InterPro" id="IPR044996">
    <property type="entry name" value="COQ10-like"/>
</dbReference>
<dbReference type="Gene3D" id="3.30.530.20">
    <property type="match status" value="1"/>
</dbReference>
<dbReference type="GeneID" id="108669827"/>
<feature type="domain" description="Coenzyme Q-binding protein COQ10 START" evidence="4">
    <location>
        <begin position="157"/>
        <end position="284"/>
    </location>
</feature>
<evidence type="ECO:0000256" key="2">
    <source>
        <dbReference type="ARBA" id="ARBA00011814"/>
    </source>
</evidence>
<reference evidence="6" key="1">
    <citation type="submission" date="2025-08" db="UniProtKB">
        <authorList>
            <consortium name="RefSeq"/>
        </authorList>
    </citation>
    <scope>IDENTIFICATION</scope>
    <source>
        <tissue evidence="6">Whole organism</tissue>
    </source>
</reference>
<comment type="similarity">
    <text evidence="1">Belongs to the COQ10 family.</text>
</comment>
<dbReference type="Proteomes" id="UP000694843">
    <property type="component" value="Unplaced"/>
</dbReference>
<dbReference type="GO" id="GO:0005739">
    <property type="term" value="C:mitochondrion"/>
    <property type="evidence" value="ECO:0007669"/>
    <property type="project" value="TreeGrafter"/>
</dbReference>
<dbReference type="OrthoDB" id="292693at2759"/>
<evidence type="ECO:0000313" key="6">
    <source>
        <dbReference type="RefSeq" id="XP_047740926.1"/>
    </source>
</evidence>
<dbReference type="PANTHER" id="PTHR12901">
    <property type="entry name" value="SPERM PROTEIN HOMOLOG"/>
    <property type="match status" value="1"/>
</dbReference>
<name>A0A979FX01_HYAAZ</name>
<dbReference type="AlphaFoldDB" id="A0A979FX01"/>
<dbReference type="PANTHER" id="PTHR12901:SF10">
    <property type="entry name" value="COENZYME Q-BINDING PROTEIN COQ10, MITOCHONDRIAL"/>
    <property type="match status" value="1"/>
</dbReference>
<dbReference type="RefSeq" id="XP_047740926.1">
    <property type="nucleotide sequence ID" value="XM_047884970.1"/>
</dbReference>
<evidence type="ECO:0000259" key="4">
    <source>
        <dbReference type="Pfam" id="PF03364"/>
    </source>
</evidence>
<evidence type="ECO:0000313" key="5">
    <source>
        <dbReference type="Proteomes" id="UP000694843"/>
    </source>
</evidence>
<comment type="subunit">
    <text evidence="2">Interacts with coenzyme Q.</text>
</comment>
<dbReference type="InterPro" id="IPR023393">
    <property type="entry name" value="START-like_dom_sf"/>
</dbReference>
<evidence type="ECO:0000256" key="3">
    <source>
        <dbReference type="ARBA" id="ARBA00024947"/>
    </source>
</evidence>
<dbReference type="CDD" id="cd07813">
    <property type="entry name" value="COQ10p_like"/>
    <property type="match status" value="1"/>
</dbReference>
<sequence length="309" mass="35155">MIFKNYMLAVTVVMSDKMHFAIKSCWCHPPFLLDDGGQKSALSCPCSPYHHHHSFTSNSASLTRAKHENILTKKSSAIPCSADDDILLNEDKLLPPSSPQHCRWRRSQHRRYGINHTRMATSLLTVSSLPDLQQSCGFFNLASEDRVKEYSERRLLGYSMQQMYDVVAGVERYKDFVPYCKKSNVVQRRKGFLKAELEVGFPPISEAYVSSVSLAAPHMVRAVCTQGKLFNHLLTVWRFSPGLHNKANTCTLDFSISFEFRSSLHSRLAHMFFDELVRQNVTSFLTEAKRRYGSGSIRSQQPTLVHVTS</sequence>